<proteinExistence type="inferred from homology"/>
<evidence type="ECO:0000256" key="5">
    <source>
        <dbReference type="ARBA" id="ARBA00023098"/>
    </source>
</evidence>
<name>A0A563DUW9_9MICO</name>
<keyword evidence="3 7" id="KW-0808">Transferase</keyword>
<evidence type="ECO:0000313" key="8">
    <source>
        <dbReference type="Proteomes" id="UP000320244"/>
    </source>
</evidence>
<feature type="domain" description="DUF7884" evidence="6">
    <location>
        <begin position="12"/>
        <end position="77"/>
    </location>
</feature>
<dbReference type="GO" id="GO:0008610">
    <property type="term" value="P:lipid biosynthetic process"/>
    <property type="evidence" value="ECO:0007669"/>
    <property type="project" value="InterPro"/>
</dbReference>
<sequence length="425" mass="48196">MVESGVVEKRLIDQVLRRIRSGRAIVRFWDGDERSYGSSGRLIHVAADAPLRLRKTLGSASLAFGEAYVRGDIRISENELDDFFWIIAHNQGAVHALKPLRRVYRRERNRRSRQRDQVSRHYDVGNDYYRLFLDSSLTYSCGYFEHEGDSLEAAQVQKIDHVLRKLRLEPGQRLLDVGSGWGALAVAAAKKYDVQAVGITLSHEQLAGSNELAAREGVSDRVQFRLMNYQDLPGADDPAVRGPYDRIASVGMFEHVGRHLHRNYFQVLHGLLTPGGVGMVHAITNQMHQGNDAWTDRHIFPGGYLPTVQEVEGLLADEGLWSIDRENLWQHYVRTLSAWRRNHQENHDRIVAMFDEEFYRTRDLWLAGSKAGFDYGTLGLAQFVFTRGKPTDWPLTRRGLYAQAAAGGPRHLVQRVAERAGSSVP</sequence>
<dbReference type="EMBL" id="VCQV01000032">
    <property type="protein sequence ID" value="TWP34048.1"/>
    <property type="molecule type" value="Genomic_DNA"/>
</dbReference>
<dbReference type="OrthoDB" id="9782855at2"/>
<reference evidence="7 8" key="1">
    <citation type="submission" date="2019-05" db="EMBL/GenBank/DDBJ databases">
        <authorList>
            <person name="Lee S.D."/>
        </authorList>
    </citation>
    <scope>NUCLEOTIDE SEQUENCE [LARGE SCALE GENOMIC DNA]</scope>
    <source>
        <strain evidence="7 8">C5-26</strain>
    </source>
</reference>
<keyword evidence="8" id="KW-1185">Reference proteome</keyword>
<dbReference type="AlphaFoldDB" id="A0A563DUW9"/>
<dbReference type="PANTHER" id="PTHR43667:SF1">
    <property type="entry name" value="CYCLOPROPANE-FATTY-ACYL-PHOSPHOLIPID SYNTHASE"/>
    <property type="match status" value="1"/>
</dbReference>
<evidence type="ECO:0000256" key="4">
    <source>
        <dbReference type="ARBA" id="ARBA00022691"/>
    </source>
</evidence>
<dbReference type="InterPro" id="IPR029063">
    <property type="entry name" value="SAM-dependent_MTases_sf"/>
</dbReference>
<gene>
    <name evidence="7" type="ORF">FGL98_18950</name>
</gene>
<evidence type="ECO:0000259" key="6">
    <source>
        <dbReference type="Pfam" id="PF25371"/>
    </source>
</evidence>
<evidence type="ECO:0000256" key="3">
    <source>
        <dbReference type="ARBA" id="ARBA00022679"/>
    </source>
</evidence>
<reference evidence="7 8" key="2">
    <citation type="submission" date="2019-08" db="EMBL/GenBank/DDBJ databases">
        <title>Jejuicoccus antrihumi gen. nov., sp. nov., a new member of the family Dermacoccaceae isolated from a cave.</title>
        <authorList>
            <person name="Schumann P."/>
            <person name="Kim I.S."/>
        </authorList>
    </citation>
    <scope>NUCLEOTIDE SEQUENCE [LARGE SCALE GENOMIC DNA]</scope>
    <source>
        <strain evidence="7 8">C5-26</strain>
    </source>
</reference>
<dbReference type="Gene3D" id="3.40.50.150">
    <property type="entry name" value="Vaccinia Virus protein VP39"/>
    <property type="match status" value="1"/>
</dbReference>
<evidence type="ECO:0000313" key="7">
    <source>
        <dbReference type="EMBL" id="TWP34048.1"/>
    </source>
</evidence>
<keyword evidence="4" id="KW-0949">S-adenosyl-L-methionine</keyword>
<dbReference type="CDD" id="cd02440">
    <property type="entry name" value="AdoMet_MTases"/>
    <property type="match status" value="1"/>
</dbReference>
<accession>A0A563DUW9</accession>
<comment type="similarity">
    <text evidence="1">Belongs to the CFA/CMAS family.</text>
</comment>
<dbReference type="Pfam" id="PF02353">
    <property type="entry name" value="CMAS"/>
    <property type="match status" value="1"/>
</dbReference>
<dbReference type="InterPro" id="IPR003333">
    <property type="entry name" value="CMAS"/>
</dbReference>
<comment type="caution">
    <text evidence="7">The sequence shown here is derived from an EMBL/GenBank/DDBJ whole genome shotgun (WGS) entry which is preliminary data.</text>
</comment>
<dbReference type="SUPFAM" id="SSF53335">
    <property type="entry name" value="S-adenosyl-L-methionine-dependent methyltransferases"/>
    <property type="match status" value="1"/>
</dbReference>
<dbReference type="PIRSF" id="PIRSF003085">
    <property type="entry name" value="CMAS"/>
    <property type="match status" value="1"/>
</dbReference>
<protein>
    <submittedName>
        <fullName evidence="7">Class I SAM-dependent methyltransferase</fullName>
    </submittedName>
</protein>
<dbReference type="Proteomes" id="UP000320244">
    <property type="component" value="Unassembled WGS sequence"/>
</dbReference>
<evidence type="ECO:0000256" key="2">
    <source>
        <dbReference type="ARBA" id="ARBA00022603"/>
    </source>
</evidence>
<dbReference type="GO" id="GO:0032259">
    <property type="term" value="P:methylation"/>
    <property type="evidence" value="ECO:0007669"/>
    <property type="project" value="UniProtKB-KW"/>
</dbReference>
<evidence type="ECO:0000256" key="1">
    <source>
        <dbReference type="ARBA" id="ARBA00010815"/>
    </source>
</evidence>
<dbReference type="InterPro" id="IPR050723">
    <property type="entry name" value="CFA/CMAS"/>
</dbReference>
<dbReference type="Pfam" id="PF25371">
    <property type="entry name" value="DUF7884"/>
    <property type="match status" value="1"/>
</dbReference>
<keyword evidence="5" id="KW-0443">Lipid metabolism</keyword>
<dbReference type="InterPro" id="IPR057206">
    <property type="entry name" value="DUF7884"/>
</dbReference>
<dbReference type="PANTHER" id="PTHR43667">
    <property type="entry name" value="CYCLOPROPANE-FATTY-ACYL-PHOSPHOLIPID SYNTHASE"/>
    <property type="match status" value="1"/>
</dbReference>
<dbReference type="GO" id="GO:0008168">
    <property type="term" value="F:methyltransferase activity"/>
    <property type="evidence" value="ECO:0007669"/>
    <property type="project" value="UniProtKB-KW"/>
</dbReference>
<keyword evidence="2 7" id="KW-0489">Methyltransferase</keyword>
<organism evidence="7 8">
    <name type="scientific">Leekyejoonella antrihumi</name>
    <dbReference type="NCBI Taxonomy" id="1660198"/>
    <lineage>
        <taxon>Bacteria</taxon>
        <taxon>Bacillati</taxon>
        <taxon>Actinomycetota</taxon>
        <taxon>Actinomycetes</taxon>
        <taxon>Micrococcales</taxon>
        <taxon>Dermacoccaceae</taxon>
        <taxon>Leekyejoonella</taxon>
    </lineage>
</organism>